<evidence type="ECO:0000313" key="3">
    <source>
        <dbReference type="Proteomes" id="UP000050384"/>
    </source>
</evidence>
<organism evidence="2 3">
    <name type="scientific">Pseudomonas syringae pv. spinaceae</name>
    <dbReference type="NCBI Taxonomy" id="264459"/>
    <lineage>
        <taxon>Bacteria</taxon>
        <taxon>Pseudomonadati</taxon>
        <taxon>Pseudomonadota</taxon>
        <taxon>Gammaproteobacteria</taxon>
        <taxon>Pseudomonadales</taxon>
        <taxon>Pseudomonadaceae</taxon>
        <taxon>Pseudomonas</taxon>
        <taxon>Pseudomonas syringae</taxon>
    </lineage>
</organism>
<dbReference type="AlphaFoldDB" id="A0A0N8TBX8"/>
<dbReference type="Pfam" id="PF24886">
    <property type="entry name" value="DUF7740"/>
    <property type="match status" value="1"/>
</dbReference>
<dbReference type="InterPro" id="IPR056642">
    <property type="entry name" value="DUF7740"/>
</dbReference>
<evidence type="ECO:0000259" key="1">
    <source>
        <dbReference type="Pfam" id="PF24886"/>
    </source>
</evidence>
<dbReference type="PATRIC" id="fig|264459.3.peg.5028"/>
<sequence length="52" mass="5681">MNLSHATLVLLLAAKIHGTDAGVRVAAKNVVKKLPRSQSDLIYWVIDSKQPL</sequence>
<reference evidence="2 3" key="1">
    <citation type="submission" date="2015-09" db="EMBL/GenBank/DDBJ databases">
        <title>Genome announcement of multiple Pseudomonas syringae strains.</title>
        <authorList>
            <person name="Thakur S."/>
            <person name="Wang P.W."/>
            <person name="Gong Y."/>
            <person name="Weir B.S."/>
            <person name="Guttman D.S."/>
        </authorList>
    </citation>
    <scope>NUCLEOTIDE SEQUENCE [LARGE SCALE GENOMIC DNA]</scope>
    <source>
        <strain evidence="2 3">ICMP16929</strain>
    </source>
</reference>
<name>A0A0N8TBX8_PSESX</name>
<dbReference type="Proteomes" id="UP000050384">
    <property type="component" value="Unassembled WGS sequence"/>
</dbReference>
<dbReference type="EMBL" id="LJRI01000227">
    <property type="protein sequence ID" value="KPZ09233.1"/>
    <property type="molecule type" value="Genomic_DNA"/>
</dbReference>
<proteinExistence type="predicted"/>
<accession>A0A0N8TBX8</accession>
<feature type="domain" description="DUF7740" evidence="1">
    <location>
        <begin position="1"/>
        <end position="52"/>
    </location>
</feature>
<gene>
    <name evidence="2" type="ORF">ALO94_03139</name>
</gene>
<evidence type="ECO:0000313" key="2">
    <source>
        <dbReference type="EMBL" id="KPZ09233.1"/>
    </source>
</evidence>
<comment type="caution">
    <text evidence="2">The sequence shown here is derived from an EMBL/GenBank/DDBJ whole genome shotgun (WGS) entry which is preliminary data.</text>
</comment>
<dbReference type="RefSeq" id="WP_183143433.1">
    <property type="nucleotide sequence ID" value="NZ_LJRI01000227.1"/>
</dbReference>
<protein>
    <recommendedName>
        <fullName evidence="1">DUF7740 domain-containing protein</fullName>
    </recommendedName>
</protein>